<reference evidence="1 2" key="1">
    <citation type="journal article" date="2021" name="Elife">
        <title>Chloroplast acquisition without the gene transfer in kleptoplastic sea slugs, Plakobranchus ocellatus.</title>
        <authorList>
            <person name="Maeda T."/>
            <person name="Takahashi S."/>
            <person name="Yoshida T."/>
            <person name="Shimamura S."/>
            <person name="Takaki Y."/>
            <person name="Nagai Y."/>
            <person name="Toyoda A."/>
            <person name="Suzuki Y."/>
            <person name="Arimoto A."/>
            <person name="Ishii H."/>
            <person name="Satoh N."/>
            <person name="Nishiyama T."/>
            <person name="Hasebe M."/>
            <person name="Maruyama T."/>
            <person name="Minagawa J."/>
            <person name="Obokata J."/>
            <person name="Shigenobu S."/>
        </authorList>
    </citation>
    <scope>NUCLEOTIDE SEQUENCE [LARGE SCALE GENOMIC DNA]</scope>
</reference>
<accession>A0AAV4ETG3</accession>
<dbReference type="Proteomes" id="UP000762676">
    <property type="component" value="Unassembled WGS sequence"/>
</dbReference>
<evidence type="ECO:0000313" key="1">
    <source>
        <dbReference type="EMBL" id="GFR63806.1"/>
    </source>
</evidence>
<organism evidence="1 2">
    <name type="scientific">Elysia marginata</name>
    <dbReference type="NCBI Taxonomy" id="1093978"/>
    <lineage>
        <taxon>Eukaryota</taxon>
        <taxon>Metazoa</taxon>
        <taxon>Spiralia</taxon>
        <taxon>Lophotrochozoa</taxon>
        <taxon>Mollusca</taxon>
        <taxon>Gastropoda</taxon>
        <taxon>Heterobranchia</taxon>
        <taxon>Euthyneura</taxon>
        <taxon>Panpulmonata</taxon>
        <taxon>Sacoglossa</taxon>
        <taxon>Placobranchoidea</taxon>
        <taxon>Plakobranchidae</taxon>
        <taxon>Elysia</taxon>
    </lineage>
</organism>
<dbReference type="AlphaFoldDB" id="A0AAV4ETG3"/>
<evidence type="ECO:0000313" key="2">
    <source>
        <dbReference type="Proteomes" id="UP000762676"/>
    </source>
</evidence>
<gene>
    <name evidence="1" type="ORF">ElyMa_000164400</name>
</gene>
<proteinExistence type="predicted"/>
<name>A0AAV4ETG3_9GAST</name>
<comment type="caution">
    <text evidence="1">The sequence shown here is derived from an EMBL/GenBank/DDBJ whole genome shotgun (WGS) entry which is preliminary data.</text>
</comment>
<keyword evidence="2" id="KW-1185">Reference proteome</keyword>
<sequence length="156" mass="18028">MRPHALSQVLTLKDKRLLVSQDYSVGTVRDTVYCLPTQEALHSPRLIHKDTRLSAAKDYTVLPREWLEEKEDRVDSVVLGRLDLTLRQLLGREHTAPGPYLIQQQGKNRVAVIHWKNRCLIILAAMIRRWFFPLQALILSIAGLDTDRTQFFRSLS</sequence>
<dbReference type="EMBL" id="BMAT01000312">
    <property type="protein sequence ID" value="GFR63806.1"/>
    <property type="molecule type" value="Genomic_DNA"/>
</dbReference>
<protein>
    <submittedName>
        <fullName evidence="1">Uncharacterized protein</fullName>
    </submittedName>
</protein>